<dbReference type="SMART" id="SM00483">
    <property type="entry name" value="POLXc"/>
    <property type="match status" value="1"/>
</dbReference>
<comment type="similarity">
    <text evidence="3">Belongs to the DNA polymerase type-X family.</text>
</comment>
<feature type="domain" description="BRCT" evidence="20">
    <location>
        <begin position="190"/>
        <end position="286"/>
    </location>
</feature>
<dbReference type="FunFam" id="1.10.150.20:FF:000010">
    <property type="entry name" value="DNA polymerase lambda"/>
    <property type="match status" value="1"/>
</dbReference>
<dbReference type="InterPro" id="IPR037160">
    <property type="entry name" value="DNA_Pol_thumb_sf"/>
</dbReference>
<dbReference type="FunFam" id="3.30.210.10:FF:000001">
    <property type="entry name" value="DNA polymerase lambda"/>
    <property type="match status" value="1"/>
</dbReference>
<evidence type="ECO:0000256" key="16">
    <source>
        <dbReference type="ARBA" id="ARBA00023242"/>
    </source>
</evidence>
<dbReference type="GO" id="GO:0006260">
    <property type="term" value="P:DNA replication"/>
    <property type="evidence" value="ECO:0007669"/>
    <property type="project" value="UniProtKB-KW"/>
</dbReference>
<keyword evidence="11" id="KW-0227">DNA damage</keyword>
<evidence type="ECO:0000256" key="14">
    <source>
        <dbReference type="ARBA" id="ARBA00023204"/>
    </source>
</evidence>
<gene>
    <name evidence="21" type="ORF">CRHIZ90672A_00007515</name>
</gene>
<feature type="active site" description="Nucleophile; Schiff-base intermediate with DNA; for 5'-dRP lyase activity" evidence="18">
    <location>
        <position position="563"/>
    </location>
</feature>
<evidence type="ECO:0000256" key="9">
    <source>
        <dbReference type="ARBA" id="ARBA00022705"/>
    </source>
</evidence>
<dbReference type="GO" id="GO:0006303">
    <property type="term" value="P:double-strand break repair via nonhomologous end joining"/>
    <property type="evidence" value="ECO:0007669"/>
    <property type="project" value="TreeGrafter"/>
</dbReference>
<dbReference type="InterPro" id="IPR002054">
    <property type="entry name" value="DNA-dir_DNA_pol_X"/>
</dbReference>
<comment type="catalytic activity">
    <reaction evidence="17">
        <text>DNA(n) + a 2'-deoxyribonucleoside 5'-triphosphate = DNA(n+1) + diphosphate</text>
        <dbReference type="Rhea" id="RHEA:22508"/>
        <dbReference type="Rhea" id="RHEA-COMP:17339"/>
        <dbReference type="Rhea" id="RHEA-COMP:17340"/>
        <dbReference type="ChEBI" id="CHEBI:33019"/>
        <dbReference type="ChEBI" id="CHEBI:61560"/>
        <dbReference type="ChEBI" id="CHEBI:173112"/>
        <dbReference type="EC" id="2.7.7.7"/>
    </reaction>
</comment>
<dbReference type="SUPFAM" id="SSF81585">
    <property type="entry name" value="PsbU/PolX domain-like"/>
    <property type="match status" value="1"/>
</dbReference>
<feature type="compositionally biased region" description="Polar residues" evidence="19">
    <location>
        <begin position="467"/>
        <end position="476"/>
    </location>
</feature>
<dbReference type="PROSITE" id="PS50172">
    <property type="entry name" value="BRCT"/>
    <property type="match status" value="1"/>
</dbReference>
<dbReference type="Gene3D" id="1.10.150.20">
    <property type="entry name" value="5' to 3' exonuclease, C-terminal subdomain"/>
    <property type="match status" value="1"/>
</dbReference>
<dbReference type="GO" id="GO:0046872">
    <property type="term" value="F:metal ion binding"/>
    <property type="evidence" value="ECO:0007669"/>
    <property type="project" value="UniProtKB-KW"/>
</dbReference>
<evidence type="ECO:0000256" key="12">
    <source>
        <dbReference type="ARBA" id="ARBA00022932"/>
    </source>
</evidence>
<dbReference type="Gene3D" id="1.10.150.110">
    <property type="entry name" value="DNA polymerase beta, N-terminal domain-like"/>
    <property type="match status" value="1"/>
</dbReference>
<dbReference type="Proteomes" id="UP000696573">
    <property type="component" value="Unassembled WGS sequence"/>
</dbReference>
<dbReference type="EC" id="2.7.7.7" evidence="4"/>
<keyword evidence="6" id="KW-0237">DNA synthesis</keyword>
<comment type="cofactor">
    <cofactor evidence="1">
        <name>Mn(2+)</name>
        <dbReference type="ChEBI" id="CHEBI:29035"/>
    </cofactor>
</comment>
<keyword evidence="10" id="KW-0479">Metal-binding</keyword>
<proteinExistence type="inferred from homology"/>
<sequence length="840" mass="93890">MMDAKHSAFSRKVDFFEQFESSISGNDDLALSELAQRRKSRCFFEPKPEARSERDAPKHAAEDGSRLRPLSVATPEPEKTDHSDEAEIIKATPIQRAEPTQGDNRGRRRSKNGPSQRLSEPVPTTDSDTVIPDSTKAAGKTLRPSDSSPALPPMKRRLRNTRGATAPAPSTRGPAAAKRRKMGPAKVRPEHEQIFRGLEFFYIPDNDIAPTRRQRIAKAVEYGATRTGAVDRATHVVVDRSISYKDIEKIISEGRKETGPFVLVNEDYPVDCIQFKAILDPAQAKYLLAGQPPPVAAEASEEEASGKLAHPTSPKPDGLNRSLQLKPPHKNRSKWDYVPLEEDSPQRREESPASQASHVSGTPIPMDSQPIELDMGFSRDEQLEPEPCADDNVSDSIVVAIDDPDSPADEPASRTKPSSTHKDELSDYIALIQEYKDVPLDADEEEETNVSEGSGRESGSDGEISNKKQPVRSNQKPNRKGIRFEDRFACSHAGVKDAKGGNPNTRTIEILEKMASYYDRTNDQWRTIAYRKVISTLKRQTVKITTEEEAFRLPSVGRRLAQKIEEIVTTDRLQRLEYAEAEPLDEALQLFLQIYGVGTSQAQQWIAQGFRTLEDLKEKAKLTPNQLLGIEHYDDLNTKIPRSEVEALGVIVKKTAATIDRDVELIIGGSYRRGSEKSGDIDFIVTKPGTESSLELRQFLDKLVQRLEESKFLVARLASSRIGSDGSKWHGCCVLPEGAHGVDTGERRSIWRRIDFLMVPASELGAALLYFTGNDIFNRSMRLLASKKGMRLNQRGLYKDVMRGPGRAKVTEGELVEGRDEKRIFEVLGVKWREPHERWC</sequence>
<keyword evidence="9" id="KW-0235">DNA replication</keyword>
<feature type="region of interest" description="Disordered" evidence="19">
    <location>
        <begin position="401"/>
        <end position="425"/>
    </location>
</feature>
<dbReference type="InterPro" id="IPR029398">
    <property type="entry name" value="PolB_thumb"/>
</dbReference>
<evidence type="ECO:0000256" key="19">
    <source>
        <dbReference type="SAM" id="MobiDB-lite"/>
    </source>
</evidence>
<evidence type="ECO:0000256" key="4">
    <source>
        <dbReference type="ARBA" id="ARBA00012417"/>
    </source>
</evidence>
<dbReference type="Pfam" id="PF14791">
    <property type="entry name" value="DNA_pol_B_thumb"/>
    <property type="match status" value="1"/>
</dbReference>
<evidence type="ECO:0000256" key="13">
    <source>
        <dbReference type="ARBA" id="ARBA00023125"/>
    </source>
</evidence>
<feature type="compositionally biased region" description="Basic and acidic residues" evidence="19">
    <location>
        <begin position="43"/>
        <end position="66"/>
    </location>
</feature>
<evidence type="ECO:0000256" key="15">
    <source>
        <dbReference type="ARBA" id="ARBA00023239"/>
    </source>
</evidence>
<evidence type="ECO:0000256" key="10">
    <source>
        <dbReference type="ARBA" id="ARBA00022723"/>
    </source>
</evidence>
<dbReference type="InterPro" id="IPR010996">
    <property type="entry name" value="HHH_MUS81"/>
</dbReference>
<dbReference type="InterPro" id="IPR002008">
    <property type="entry name" value="DNA_pol_X_beta-like"/>
</dbReference>
<evidence type="ECO:0000256" key="18">
    <source>
        <dbReference type="PIRSR" id="PIRSR622312-50"/>
    </source>
</evidence>
<dbReference type="PANTHER" id="PTHR11276">
    <property type="entry name" value="DNA POLYMERASE TYPE-X FAMILY MEMBER"/>
    <property type="match status" value="1"/>
</dbReference>
<accession>A0A9N9V5T0</accession>
<keyword evidence="7" id="KW-0808">Transferase</keyword>
<comment type="subcellular location">
    <subcellularLocation>
        <location evidence="2">Nucleus</location>
    </subcellularLocation>
</comment>
<name>A0A9N9V5T0_9HYPO</name>
<evidence type="ECO:0000256" key="6">
    <source>
        <dbReference type="ARBA" id="ARBA00022634"/>
    </source>
</evidence>
<evidence type="ECO:0000256" key="2">
    <source>
        <dbReference type="ARBA" id="ARBA00004123"/>
    </source>
</evidence>
<reference evidence="21" key="1">
    <citation type="submission" date="2021-10" db="EMBL/GenBank/DDBJ databases">
        <authorList>
            <person name="Piombo E."/>
        </authorList>
    </citation>
    <scope>NUCLEOTIDE SEQUENCE</scope>
</reference>
<dbReference type="Pfam" id="PF14716">
    <property type="entry name" value="HHH_8"/>
    <property type="match status" value="1"/>
</dbReference>
<evidence type="ECO:0000256" key="17">
    <source>
        <dbReference type="ARBA" id="ARBA00049244"/>
    </source>
</evidence>
<evidence type="ECO:0000313" key="21">
    <source>
        <dbReference type="EMBL" id="CAH0016333.1"/>
    </source>
</evidence>
<dbReference type="Pfam" id="PF14792">
    <property type="entry name" value="DNA_pol_B_palm"/>
    <property type="match status" value="1"/>
</dbReference>
<organism evidence="21 22">
    <name type="scientific">Clonostachys rhizophaga</name>
    <dbReference type="NCBI Taxonomy" id="160324"/>
    <lineage>
        <taxon>Eukaryota</taxon>
        <taxon>Fungi</taxon>
        <taxon>Dikarya</taxon>
        <taxon>Ascomycota</taxon>
        <taxon>Pezizomycotina</taxon>
        <taxon>Sordariomycetes</taxon>
        <taxon>Hypocreomycetidae</taxon>
        <taxon>Hypocreales</taxon>
        <taxon>Bionectriaceae</taxon>
        <taxon>Clonostachys</taxon>
    </lineage>
</organism>
<dbReference type="SUPFAM" id="SSF47802">
    <property type="entry name" value="DNA polymerase beta, N-terminal domain-like"/>
    <property type="match status" value="1"/>
</dbReference>
<dbReference type="GO" id="GO:0016829">
    <property type="term" value="F:lyase activity"/>
    <property type="evidence" value="ECO:0007669"/>
    <property type="project" value="UniProtKB-KW"/>
</dbReference>
<evidence type="ECO:0000256" key="5">
    <source>
        <dbReference type="ARBA" id="ARBA00016513"/>
    </source>
</evidence>
<feature type="compositionally biased region" description="Basic and acidic residues" evidence="19">
    <location>
        <begin position="76"/>
        <end position="88"/>
    </location>
</feature>
<feature type="compositionally biased region" description="Polar residues" evidence="19">
    <location>
        <begin position="112"/>
        <end position="128"/>
    </location>
</feature>
<feature type="region of interest" description="Disordered" evidence="19">
    <location>
        <begin position="439"/>
        <end position="484"/>
    </location>
</feature>
<dbReference type="OrthoDB" id="205514at2759"/>
<evidence type="ECO:0000256" key="11">
    <source>
        <dbReference type="ARBA" id="ARBA00022763"/>
    </source>
</evidence>
<dbReference type="PANTHER" id="PTHR11276:SF28">
    <property type="entry name" value="DNA POLYMERASE LAMBDA"/>
    <property type="match status" value="1"/>
</dbReference>
<dbReference type="InterPro" id="IPR028207">
    <property type="entry name" value="DNA_pol_B_palm_palm"/>
</dbReference>
<evidence type="ECO:0000313" key="22">
    <source>
        <dbReference type="Proteomes" id="UP000696573"/>
    </source>
</evidence>
<dbReference type="InterPro" id="IPR036420">
    <property type="entry name" value="BRCT_dom_sf"/>
</dbReference>
<dbReference type="AlphaFoldDB" id="A0A9N9V5T0"/>
<dbReference type="CDD" id="cd00141">
    <property type="entry name" value="NT_POLXc"/>
    <property type="match status" value="1"/>
</dbReference>
<evidence type="ECO:0000256" key="8">
    <source>
        <dbReference type="ARBA" id="ARBA00022695"/>
    </source>
</evidence>
<keyword evidence="14" id="KW-0234">DNA repair</keyword>
<feature type="region of interest" description="Disordered" evidence="19">
    <location>
        <begin position="43"/>
        <end position="188"/>
    </location>
</feature>
<evidence type="ECO:0000256" key="3">
    <source>
        <dbReference type="ARBA" id="ARBA00008323"/>
    </source>
</evidence>
<keyword evidence="15" id="KW-0456">Lyase</keyword>
<feature type="compositionally biased region" description="Acidic residues" evidence="19">
    <location>
        <begin position="440"/>
        <end position="449"/>
    </location>
</feature>
<feature type="region of interest" description="Disordered" evidence="19">
    <location>
        <begin position="296"/>
        <end position="371"/>
    </location>
</feature>
<dbReference type="PRINTS" id="PR00870">
    <property type="entry name" value="DNAPOLXBETA"/>
</dbReference>
<dbReference type="GO" id="GO:0003677">
    <property type="term" value="F:DNA binding"/>
    <property type="evidence" value="ECO:0007669"/>
    <property type="project" value="UniProtKB-KW"/>
</dbReference>
<dbReference type="InterPro" id="IPR022312">
    <property type="entry name" value="DNA_pol_X"/>
</dbReference>
<keyword evidence="22" id="KW-1185">Reference proteome</keyword>
<protein>
    <recommendedName>
        <fullName evidence="5">DNA polymerase lambda</fullName>
        <ecNumber evidence="4">2.7.7.7</ecNumber>
    </recommendedName>
</protein>
<keyword evidence="12" id="KW-0239">DNA-directed DNA polymerase</keyword>
<dbReference type="Gene3D" id="3.40.50.10190">
    <property type="entry name" value="BRCT domain"/>
    <property type="match status" value="1"/>
</dbReference>
<dbReference type="InterPro" id="IPR018944">
    <property type="entry name" value="DNA_pol_lambd_fingers_domain"/>
</dbReference>
<evidence type="ECO:0000256" key="7">
    <source>
        <dbReference type="ARBA" id="ARBA00022679"/>
    </source>
</evidence>
<dbReference type="EMBL" id="CABFNQ020000461">
    <property type="protein sequence ID" value="CAH0016333.1"/>
    <property type="molecule type" value="Genomic_DNA"/>
</dbReference>
<dbReference type="FunFam" id="1.10.150.110:FF:000005">
    <property type="entry name" value="DNA polymerase POL4"/>
    <property type="match status" value="1"/>
</dbReference>
<keyword evidence="13" id="KW-0238">DNA-binding</keyword>
<dbReference type="Gene3D" id="3.30.210.10">
    <property type="entry name" value="DNA polymerase, thumb domain"/>
    <property type="match status" value="1"/>
</dbReference>
<evidence type="ECO:0000256" key="1">
    <source>
        <dbReference type="ARBA" id="ARBA00001936"/>
    </source>
</evidence>
<dbReference type="InterPro" id="IPR027421">
    <property type="entry name" value="DNA_pol_lamdba_lyase_dom_sf"/>
</dbReference>
<dbReference type="SUPFAM" id="SSF81301">
    <property type="entry name" value="Nucleotidyltransferase"/>
    <property type="match status" value="1"/>
</dbReference>
<evidence type="ECO:0000259" key="20">
    <source>
        <dbReference type="PROSITE" id="PS50172"/>
    </source>
</evidence>
<keyword evidence="16" id="KW-0539">Nucleus</keyword>
<keyword evidence="8" id="KW-0548">Nucleotidyltransferase</keyword>
<dbReference type="InterPro" id="IPR019843">
    <property type="entry name" value="DNA_pol-X_BS"/>
</dbReference>
<dbReference type="Gene3D" id="3.30.460.10">
    <property type="entry name" value="Beta Polymerase, domain 2"/>
    <property type="match status" value="1"/>
</dbReference>
<comment type="caution">
    <text evidence="21">The sequence shown here is derived from an EMBL/GenBank/DDBJ whole genome shotgun (WGS) entry which is preliminary data.</text>
</comment>
<dbReference type="PRINTS" id="PR00869">
    <property type="entry name" value="DNAPOLX"/>
</dbReference>
<dbReference type="InterPro" id="IPR001357">
    <property type="entry name" value="BRCT_dom"/>
</dbReference>
<dbReference type="Pfam" id="PF10391">
    <property type="entry name" value="DNA_pol_lambd_f"/>
    <property type="match status" value="1"/>
</dbReference>
<dbReference type="InterPro" id="IPR043519">
    <property type="entry name" value="NT_sf"/>
</dbReference>
<dbReference type="GO" id="GO:0003887">
    <property type="term" value="F:DNA-directed DNA polymerase activity"/>
    <property type="evidence" value="ECO:0007669"/>
    <property type="project" value="UniProtKB-KW"/>
</dbReference>
<dbReference type="PROSITE" id="PS00522">
    <property type="entry name" value="DNA_POLYMERASE_X"/>
    <property type="match status" value="1"/>
</dbReference>
<dbReference type="GO" id="GO:0005634">
    <property type="term" value="C:nucleus"/>
    <property type="evidence" value="ECO:0007669"/>
    <property type="project" value="UniProtKB-SubCell"/>
</dbReference>